<accession>A0A9D2PVY4</accession>
<reference evidence="1" key="1">
    <citation type="journal article" date="2021" name="PeerJ">
        <title>Extensive microbial diversity within the chicken gut microbiome revealed by metagenomics and culture.</title>
        <authorList>
            <person name="Gilroy R."/>
            <person name="Ravi A."/>
            <person name="Getino M."/>
            <person name="Pursley I."/>
            <person name="Horton D.L."/>
            <person name="Alikhan N.F."/>
            <person name="Baker D."/>
            <person name="Gharbi K."/>
            <person name="Hall N."/>
            <person name="Watson M."/>
            <person name="Adriaenssens E.M."/>
            <person name="Foster-Nyarko E."/>
            <person name="Jarju S."/>
            <person name="Secka A."/>
            <person name="Antonio M."/>
            <person name="Oren A."/>
            <person name="Chaudhuri R.R."/>
            <person name="La Ragione R."/>
            <person name="Hildebrand F."/>
            <person name="Pallen M.J."/>
        </authorList>
    </citation>
    <scope>NUCLEOTIDE SEQUENCE</scope>
    <source>
        <strain evidence="1">CHK198-12963</strain>
    </source>
</reference>
<gene>
    <name evidence="1" type="ORF">H9931_08390</name>
</gene>
<dbReference type="Proteomes" id="UP000823863">
    <property type="component" value="Unassembled WGS sequence"/>
</dbReference>
<organism evidence="1 2">
    <name type="scientific">Candidatus Enterocloster excrementigallinarum</name>
    <dbReference type="NCBI Taxonomy" id="2838558"/>
    <lineage>
        <taxon>Bacteria</taxon>
        <taxon>Bacillati</taxon>
        <taxon>Bacillota</taxon>
        <taxon>Clostridia</taxon>
        <taxon>Lachnospirales</taxon>
        <taxon>Lachnospiraceae</taxon>
        <taxon>Enterocloster</taxon>
    </lineage>
</organism>
<name>A0A9D2PVY4_9FIRM</name>
<reference evidence="1" key="2">
    <citation type="submission" date="2021-04" db="EMBL/GenBank/DDBJ databases">
        <authorList>
            <person name="Gilroy R."/>
        </authorList>
    </citation>
    <scope>NUCLEOTIDE SEQUENCE</scope>
    <source>
        <strain evidence="1">CHK198-12963</strain>
    </source>
</reference>
<comment type="caution">
    <text evidence="1">The sequence shown here is derived from an EMBL/GenBank/DDBJ whole genome shotgun (WGS) entry which is preliminary data.</text>
</comment>
<proteinExistence type="predicted"/>
<dbReference type="EMBL" id="DWWB01000047">
    <property type="protein sequence ID" value="HJC66722.1"/>
    <property type="molecule type" value="Genomic_DNA"/>
</dbReference>
<evidence type="ECO:0008006" key="3">
    <source>
        <dbReference type="Google" id="ProtNLM"/>
    </source>
</evidence>
<protein>
    <recommendedName>
        <fullName evidence="3">LXG domain-containing protein</fullName>
    </recommendedName>
</protein>
<dbReference type="AlphaFoldDB" id="A0A9D2PVY4"/>
<evidence type="ECO:0000313" key="1">
    <source>
        <dbReference type="EMBL" id="HJC66722.1"/>
    </source>
</evidence>
<evidence type="ECO:0000313" key="2">
    <source>
        <dbReference type="Proteomes" id="UP000823863"/>
    </source>
</evidence>
<sequence length="501" mass="56142">MYTFNREIIEQAREKIKQAYSCYEEVWDKSSQNSVKNLVNLLDDTGEFQSFKKGIGESTKQLMTLLNAMEQSLKEYEELDAKGKDKLNIQGGSYRYGVFGDMWALGTGVSYAAYQMYQFESKGTSLATGFNDLEDFMGTLVFECASIEAGMGEWNNWGLWLDSVAQLGGLNLGFIDEYTDDMLESALSGILMAVPDSQASKGFETLDQLETYSGIENLDKWIGSLKKLLSTYAQSAKTFDEIKLDKNFKKLMGELPEDLQKMLGEAIGSVYTAQIAGDTISELTDKIERLDMYIDVVMHCFNDYSVQVSYLDGLENALAAAGFPESAVTDKIRELKETYQSDVLSYALDQVGDLVVDEVKKTAIGEIVKKAAKEFPGIKGVLWGVDWVSAAAKVQNADEISAIKGLGGLYQFDHVLTSTYENYAQMMNAGIATQADLEEAERIFTLLKQTKIQEYEHMLTLCENRDTRLFEKYHFKYYQLTGEAWNGHSLTSSWQYVGSGT</sequence>